<reference evidence="1 2" key="1">
    <citation type="submission" date="2019-09" db="EMBL/GenBank/DDBJ databases">
        <title>Whole genome sequences of isolates from the Mars Exploration Rovers.</title>
        <authorList>
            <person name="Seuylemezian A."/>
            <person name="Vaishampayan P."/>
        </authorList>
    </citation>
    <scope>NUCLEOTIDE SEQUENCE [LARGE SCALE GENOMIC DNA]</scope>
    <source>
        <strain evidence="1 2">MER_TA_151</strain>
    </source>
</reference>
<sequence>MKQSKYSIFDYWRTKISQNETFWSGLFENQPISRDSVIISPVILNSYSNQAEVAWAVYPNVKSVIGFLKFIYLPTAFIGLIQQETEYLYYFQEDLDDVLDEYKEKYPEKMDLITKMEHFYYNLEELWEKDDAACLEELKQWTTGFNENWEESIGVSLTFHIFRSPKEAADFIVKTYEEDLGIESLEDDIGLTKNEFLQLASNDIYQNDFLKRKFTDILTNRLKVAF</sequence>
<gene>
    <name evidence="1" type="ORF">F4V44_12260</name>
</gene>
<proteinExistence type="predicted"/>
<comment type="caution">
    <text evidence="1">The sequence shown here is derived from an EMBL/GenBank/DDBJ whole genome shotgun (WGS) entry which is preliminary data.</text>
</comment>
<dbReference type="EMBL" id="VYKL01000018">
    <property type="protein sequence ID" value="KAA9023904.1"/>
    <property type="molecule type" value="Genomic_DNA"/>
</dbReference>
<accession>A0A5J5HRH0</accession>
<dbReference type="AlphaFoldDB" id="A0A5J5HRH0"/>
<dbReference type="OrthoDB" id="1677987at2"/>
<protein>
    <submittedName>
        <fullName evidence="1">Uncharacterized protein</fullName>
    </submittedName>
</protein>
<evidence type="ECO:0000313" key="2">
    <source>
        <dbReference type="Proteomes" id="UP000326671"/>
    </source>
</evidence>
<dbReference type="RefSeq" id="WP_150440304.1">
    <property type="nucleotide sequence ID" value="NZ_VYKL01000018.1"/>
</dbReference>
<evidence type="ECO:0000313" key="1">
    <source>
        <dbReference type="EMBL" id="KAA9023904.1"/>
    </source>
</evidence>
<dbReference type="Proteomes" id="UP000326671">
    <property type="component" value="Unassembled WGS sequence"/>
</dbReference>
<name>A0A5J5HRH0_9BACI</name>
<organism evidence="1 2">
    <name type="scientific">Niallia endozanthoxylica</name>
    <dbReference type="NCBI Taxonomy" id="2036016"/>
    <lineage>
        <taxon>Bacteria</taxon>
        <taxon>Bacillati</taxon>
        <taxon>Bacillota</taxon>
        <taxon>Bacilli</taxon>
        <taxon>Bacillales</taxon>
        <taxon>Bacillaceae</taxon>
        <taxon>Niallia</taxon>
    </lineage>
</organism>
<keyword evidence="2" id="KW-1185">Reference proteome</keyword>